<evidence type="ECO:0000259" key="9">
    <source>
        <dbReference type="PROSITE" id="PS01124"/>
    </source>
</evidence>
<evidence type="ECO:0000256" key="7">
    <source>
        <dbReference type="ARBA" id="ARBA00023163"/>
    </source>
</evidence>
<evidence type="ECO:0000259" key="10">
    <source>
        <dbReference type="PROSITE" id="PS50110"/>
    </source>
</evidence>
<sequence length="529" mass="61553">MYKAIVVDDEKSIRERLTHFFPWSDVGFEVVGSAENGCEALELIKQELPNVVLTDVLMPEMTGLELAKEIKLLYPEIKVIILSAYDDFKYAQDAIQHGVKGYMLEPLTKGDFYTVFNQLAGELDEDTELRKENETNEKWDAQELMLLDLIKGENLQKYSEEWHEQNQNFRVAIFSFEKVFKETSTFSIRQKIKELAVDFWERYRVPVLFYGNSLILIITDQKLMTRNVLKPKILMFADSLQHNLGEIFKGESNIVVGVGNEAQSLQEISRSYHEAVHASSYKYFSEYETVIFLEDLALNEGFNNDKVIQSNILDYVNDFEGKLMDSVLKGEMAEISMDVQYFFGALERSKGQNISEVRASCSEFVIMLIFKFKEKGFTLPSIDNQQVLGKIYEIDSLKELKRWLQQILGNISLDLTKNDDQNVNRYVLIAKEYVKSNYQEKITLIEMSNILFLHQAYFSGIFKKETGQNFIDYVNEVRIERAVQLLRETDHKVKLISDMVGFHSHSYFIKVFKNEKGVTPVTFRRQQKR</sequence>
<dbReference type="InterPro" id="IPR051552">
    <property type="entry name" value="HptR"/>
</dbReference>
<gene>
    <name evidence="11" type="ORF">HNP81_001946</name>
</gene>
<dbReference type="Gene3D" id="3.40.50.2300">
    <property type="match status" value="1"/>
</dbReference>
<comment type="caution">
    <text evidence="11">The sequence shown here is derived from an EMBL/GenBank/DDBJ whole genome shotgun (WGS) entry which is preliminary data.</text>
</comment>
<dbReference type="Pfam" id="PF12833">
    <property type="entry name" value="HTH_18"/>
    <property type="match status" value="1"/>
</dbReference>
<evidence type="ECO:0000256" key="2">
    <source>
        <dbReference type="ARBA" id="ARBA00022490"/>
    </source>
</evidence>
<dbReference type="RefSeq" id="WP_182502441.1">
    <property type="nucleotide sequence ID" value="NZ_JACJHX010000004.1"/>
</dbReference>
<accession>A0ABR6CPN6</accession>
<keyword evidence="2" id="KW-0963">Cytoplasm</keyword>
<dbReference type="Proteomes" id="UP000626697">
    <property type="component" value="Unassembled WGS sequence"/>
</dbReference>
<reference evidence="11 12" key="1">
    <citation type="submission" date="2020-08" db="EMBL/GenBank/DDBJ databases">
        <title>Genomic Encyclopedia of Type Strains, Phase IV (KMG-IV): sequencing the most valuable type-strain genomes for metagenomic binning, comparative biology and taxonomic classification.</title>
        <authorList>
            <person name="Goeker M."/>
        </authorList>
    </citation>
    <scope>NUCLEOTIDE SEQUENCE [LARGE SCALE GENOMIC DNA]</scope>
    <source>
        <strain evidence="11 12">DSM 105481</strain>
    </source>
</reference>
<keyword evidence="7" id="KW-0804">Transcription</keyword>
<dbReference type="Gene3D" id="1.10.10.60">
    <property type="entry name" value="Homeodomain-like"/>
    <property type="match status" value="2"/>
</dbReference>
<dbReference type="SUPFAM" id="SSF46689">
    <property type="entry name" value="Homeodomain-like"/>
    <property type="match status" value="2"/>
</dbReference>
<keyword evidence="12" id="KW-1185">Reference proteome</keyword>
<feature type="domain" description="HTH araC/xylS-type" evidence="9">
    <location>
        <begin position="428"/>
        <end position="526"/>
    </location>
</feature>
<dbReference type="InterPro" id="IPR041522">
    <property type="entry name" value="CdaR_GGDEF"/>
</dbReference>
<dbReference type="PROSITE" id="PS50110">
    <property type="entry name" value="RESPONSE_REGULATORY"/>
    <property type="match status" value="1"/>
</dbReference>
<comment type="subcellular location">
    <subcellularLocation>
        <location evidence="1">Cytoplasm</location>
    </subcellularLocation>
</comment>
<dbReference type="SMART" id="SM00342">
    <property type="entry name" value="HTH_ARAC"/>
    <property type="match status" value="1"/>
</dbReference>
<keyword evidence="6" id="KW-0238">DNA-binding</keyword>
<protein>
    <submittedName>
        <fullName evidence="11">YesN/AraC family two-component response regulator</fullName>
    </submittedName>
</protein>
<name>A0ABR6CPN6_9BACI</name>
<dbReference type="EMBL" id="JACJHX010000004">
    <property type="protein sequence ID" value="MBA9026661.1"/>
    <property type="molecule type" value="Genomic_DNA"/>
</dbReference>
<dbReference type="InterPro" id="IPR018060">
    <property type="entry name" value="HTH_AraC"/>
</dbReference>
<evidence type="ECO:0000256" key="1">
    <source>
        <dbReference type="ARBA" id="ARBA00004496"/>
    </source>
</evidence>
<keyword evidence="5" id="KW-0805">Transcription regulation</keyword>
<feature type="modified residue" description="4-aspartylphosphate" evidence="8">
    <location>
        <position position="55"/>
    </location>
</feature>
<dbReference type="InterPro" id="IPR011006">
    <property type="entry name" value="CheY-like_superfamily"/>
</dbReference>
<dbReference type="SUPFAM" id="SSF52172">
    <property type="entry name" value="CheY-like"/>
    <property type="match status" value="1"/>
</dbReference>
<keyword evidence="4" id="KW-0902">Two-component regulatory system</keyword>
<keyword evidence="3 8" id="KW-0597">Phosphoprotein</keyword>
<proteinExistence type="predicted"/>
<dbReference type="Pfam" id="PF17853">
    <property type="entry name" value="GGDEF_2"/>
    <property type="match status" value="1"/>
</dbReference>
<dbReference type="SMART" id="SM00448">
    <property type="entry name" value="REC"/>
    <property type="match status" value="1"/>
</dbReference>
<evidence type="ECO:0000256" key="5">
    <source>
        <dbReference type="ARBA" id="ARBA00023015"/>
    </source>
</evidence>
<dbReference type="CDD" id="cd17536">
    <property type="entry name" value="REC_YesN-like"/>
    <property type="match status" value="1"/>
</dbReference>
<evidence type="ECO:0000256" key="8">
    <source>
        <dbReference type="PROSITE-ProRule" id="PRU00169"/>
    </source>
</evidence>
<dbReference type="Pfam" id="PF00072">
    <property type="entry name" value="Response_reg"/>
    <property type="match status" value="1"/>
</dbReference>
<dbReference type="InterPro" id="IPR001789">
    <property type="entry name" value="Sig_transdc_resp-reg_receiver"/>
</dbReference>
<evidence type="ECO:0000256" key="4">
    <source>
        <dbReference type="ARBA" id="ARBA00023012"/>
    </source>
</evidence>
<feature type="domain" description="Response regulatory" evidence="10">
    <location>
        <begin position="3"/>
        <end position="120"/>
    </location>
</feature>
<evidence type="ECO:0000313" key="12">
    <source>
        <dbReference type="Proteomes" id="UP000626697"/>
    </source>
</evidence>
<dbReference type="PROSITE" id="PS01124">
    <property type="entry name" value="HTH_ARAC_FAMILY_2"/>
    <property type="match status" value="1"/>
</dbReference>
<evidence type="ECO:0000313" key="11">
    <source>
        <dbReference type="EMBL" id="MBA9026661.1"/>
    </source>
</evidence>
<dbReference type="InterPro" id="IPR009057">
    <property type="entry name" value="Homeodomain-like_sf"/>
</dbReference>
<dbReference type="PANTHER" id="PTHR42713:SF3">
    <property type="entry name" value="TRANSCRIPTIONAL REGULATORY PROTEIN HPTR"/>
    <property type="match status" value="1"/>
</dbReference>
<evidence type="ECO:0000256" key="6">
    <source>
        <dbReference type="ARBA" id="ARBA00023125"/>
    </source>
</evidence>
<dbReference type="PANTHER" id="PTHR42713">
    <property type="entry name" value="HISTIDINE KINASE-RELATED"/>
    <property type="match status" value="1"/>
</dbReference>
<organism evidence="11 12">
    <name type="scientific">Peribacillus huizhouensis</name>
    <dbReference type="NCBI Taxonomy" id="1501239"/>
    <lineage>
        <taxon>Bacteria</taxon>
        <taxon>Bacillati</taxon>
        <taxon>Bacillota</taxon>
        <taxon>Bacilli</taxon>
        <taxon>Bacillales</taxon>
        <taxon>Bacillaceae</taxon>
        <taxon>Peribacillus</taxon>
    </lineage>
</organism>
<evidence type="ECO:0000256" key="3">
    <source>
        <dbReference type="ARBA" id="ARBA00022553"/>
    </source>
</evidence>